<sequence>MVVRLADMAGLIDPGIAVPVVVVLAVGFLGWVIVSDGRTVRLERLIRAFRDGRKEADDDA</sequence>
<evidence type="ECO:0000256" key="1">
    <source>
        <dbReference type="SAM" id="Phobius"/>
    </source>
</evidence>
<gene>
    <name evidence="2" type="ORF">BC793_104144</name>
</gene>
<dbReference type="AlphaFoldDB" id="A0A316FKL4"/>
<evidence type="ECO:0000313" key="3">
    <source>
        <dbReference type="Proteomes" id="UP000245697"/>
    </source>
</evidence>
<organism evidence="2 3">
    <name type="scientific">Actinoplanes xinjiangensis</name>
    <dbReference type="NCBI Taxonomy" id="512350"/>
    <lineage>
        <taxon>Bacteria</taxon>
        <taxon>Bacillati</taxon>
        <taxon>Actinomycetota</taxon>
        <taxon>Actinomycetes</taxon>
        <taxon>Micromonosporales</taxon>
        <taxon>Micromonosporaceae</taxon>
        <taxon>Actinoplanes</taxon>
    </lineage>
</organism>
<comment type="caution">
    <text evidence="2">The sequence shown here is derived from an EMBL/GenBank/DDBJ whole genome shotgun (WGS) entry which is preliminary data.</text>
</comment>
<keyword evidence="1" id="KW-1133">Transmembrane helix</keyword>
<name>A0A316FKL4_9ACTN</name>
<keyword evidence="1" id="KW-0472">Membrane</keyword>
<keyword evidence="1" id="KW-0812">Transmembrane</keyword>
<evidence type="ECO:0000313" key="2">
    <source>
        <dbReference type="EMBL" id="PWK49471.1"/>
    </source>
</evidence>
<keyword evidence="3" id="KW-1185">Reference proteome</keyword>
<feature type="transmembrane region" description="Helical" evidence="1">
    <location>
        <begin position="16"/>
        <end position="34"/>
    </location>
</feature>
<dbReference type="Proteomes" id="UP000245697">
    <property type="component" value="Unassembled WGS sequence"/>
</dbReference>
<protein>
    <submittedName>
        <fullName evidence="2">Uncharacterized protein</fullName>
    </submittedName>
</protein>
<reference evidence="2 3" key="1">
    <citation type="submission" date="2018-05" db="EMBL/GenBank/DDBJ databases">
        <title>Genomic Encyclopedia of Archaeal and Bacterial Type Strains, Phase II (KMG-II): from individual species to whole genera.</title>
        <authorList>
            <person name="Goeker M."/>
        </authorList>
    </citation>
    <scope>NUCLEOTIDE SEQUENCE [LARGE SCALE GENOMIC DNA]</scope>
    <source>
        <strain evidence="2 3">DSM 45184</strain>
    </source>
</reference>
<dbReference type="EMBL" id="QGGR01000004">
    <property type="protein sequence ID" value="PWK49471.1"/>
    <property type="molecule type" value="Genomic_DNA"/>
</dbReference>
<accession>A0A316FKL4</accession>
<proteinExistence type="predicted"/>